<keyword evidence="3" id="KW-0963">Cytoplasm</keyword>
<keyword evidence="5" id="KW-0238">DNA-binding</keyword>
<accession>A0A5Q5BT24</accession>
<name>A0A5Q5BT24_MYCSS</name>
<evidence type="ECO:0000256" key="1">
    <source>
        <dbReference type="ARBA" id="ARBA00004496"/>
    </source>
</evidence>
<protein>
    <submittedName>
        <fullName evidence="5">Putative DNA-binding protein</fullName>
    </submittedName>
</protein>
<geneLocation type="plasmid" evidence="5">
    <name>Plasmid1</name>
</geneLocation>
<comment type="subcellular location">
    <subcellularLocation>
        <location evidence="1">Cytoplasm</location>
    </subcellularLocation>
</comment>
<evidence type="ECO:0000256" key="3">
    <source>
        <dbReference type="ARBA" id="ARBA00022490"/>
    </source>
</evidence>
<proteinExistence type="inferred from homology"/>
<dbReference type="Pfam" id="PF14011">
    <property type="entry name" value="ESX-1_EspG"/>
    <property type="match status" value="1"/>
</dbReference>
<organism evidence="5">
    <name type="scientific">Mycobacterium sp. (strain MCS)</name>
    <dbReference type="NCBI Taxonomy" id="164756"/>
    <lineage>
        <taxon>Bacteria</taxon>
        <taxon>Bacillati</taxon>
        <taxon>Actinomycetota</taxon>
        <taxon>Actinomycetes</taxon>
        <taxon>Mycobacteriales</taxon>
        <taxon>Mycobacteriaceae</taxon>
        <taxon>Mycobacterium</taxon>
    </lineage>
</organism>
<evidence type="ECO:0000256" key="4">
    <source>
        <dbReference type="ARBA" id="ARBA00023186"/>
    </source>
</evidence>
<dbReference type="GO" id="GO:0005737">
    <property type="term" value="C:cytoplasm"/>
    <property type="evidence" value="ECO:0007669"/>
    <property type="project" value="UniProtKB-SubCell"/>
</dbReference>
<evidence type="ECO:0000256" key="2">
    <source>
        <dbReference type="ARBA" id="ARBA00006411"/>
    </source>
</evidence>
<reference evidence="5" key="1">
    <citation type="submission" date="2006-06" db="EMBL/GenBank/DDBJ databases">
        <title>Complete sequence of plasmid of Mycobacterium sp. MCS.</title>
        <authorList>
            <consortium name="US DOE Joint Genome Institute"/>
            <person name="Copeland A."/>
            <person name="Lucas S."/>
            <person name="Lapidus A."/>
            <person name="Barry K."/>
            <person name="Detter J.C."/>
            <person name="Glavina del Rio T."/>
            <person name="Hammon N."/>
            <person name="Israni S."/>
            <person name="Dalin E."/>
            <person name="Tice H."/>
            <person name="Pitluck S."/>
            <person name="Martinez M."/>
            <person name="Schmutz J."/>
            <person name="Larimer F."/>
            <person name="Land M."/>
            <person name="Hauser L."/>
            <person name="Kyrpides N."/>
            <person name="Kim E."/>
            <person name="Miller C.D."/>
            <person name="Hughes J.E."/>
            <person name="Anderson A.J."/>
            <person name="Sims R.C."/>
            <person name="Richardson P."/>
        </authorList>
    </citation>
    <scope>NUCLEOTIDE SEQUENCE [LARGE SCALE GENOMIC DNA]</scope>
    <source>
        <strain evidence="5">MCS</strain>
        <plasmid evidence="5">Plasmid1</plasmid>
    </source>
</reference>
<gene>
    <name evidence="5" type="ordered locus">Mmcs_5566</name>
</gene>
<evidence type="ECO:0000313" key="5">
    <source>
        <dbReference type="EMBL" id="ABG11666.1"/>
    </source>
</evidence>
<dbReference type="InterPro" id="IPR025734">
    <property type="entry name" value="EspG"/>
</dbReference>
<keyword evidence="4" id="KW-0143">Chaperone</keyword>
<comment type="similarity">
    <text evidence="2">Belongs to the EspG family.</text>
</comment>
<keyword evidence="5" id="KW-0614">Plasmid</keyword>
<sequence length="276" mass="30198">MAKYEAVEVTAQQAWFLAEYLNAGMYPWKLAITSPYLDPGEREGFNEQTLGELTKTGVIDGDGRVKPSVAEAVRTVCQATQWLEWMTLVAPEQVLRGVLARTTPPDVVVALRYAQMVTFTPLQLTHSEAIVPIITAGLPPDQSPARFDEFTLPMDIGKAIDERIRRGADVTETLVDLGVPERDAEIMEIARTGERITVELTAHEAFNGARNQTDVSVNLISTEVGLILVSPPAGEPREGGNSVFAPAEPFAVSMAVRDLTERLPSGTWFPNESYSI</sequence>
<dbReference type="AlphaFoldDB" id="A0A5Q5BT24"/>
<dbReference type="GO" id="GO:0003677">
    <property type="term" value="F:DNA binding"/>
    <property type="evidence" value="ECO:0007669"/>
    <property type="project" value="UniProtKB-KW"/>
</dbReference>
<dbReference type="EMBL" id="CP000385">
    <property type="protein sequence ID" value="ABG11666.1"/>
    <property type="molecule type" value="Genomic_DNA"/>
</dbReference>
<dbReference type="KEGG" id="mmc:Mmcs_5566"/>